<dbReference type="Proteomes" id="UP000192656">
    <property type="component" value="Unassembled WGS sequence"/>
</dbReference>
<reference evidence="3 4" key="1">
    <citation type="submission" date="2017-04" db="EMBL/GenBank/DDBJ databases">
        <authorList>
            <person name="Afonso C.L."/>
            <person name="Miller P.J."/>
            <person name="Scott M.A."/>
            <person name="Spackman E."/>
            <person name="Goraichik I."/>
            <person name="Dimitrov K.M."/>
            <person name="Suarez D.L."/>
            <person name="Swayne D.E."/>
        </authorList>
    </citation>
    <scope>NUCLEOTIDE SEQUENCE [LARGE SCALE GENOMIC DNA]</scope>
    <source>
        <strain evidence="3 4">CGMCC 1.10972</strain>
    </source>
</reference>
<dbReference type="InterPro" id="IPR018759">
    <property type="entry name" value="BBP2_2"/>
</dbReference>
<keyword evidence="2" id="KW-0732">Signal</keyword>
<evidence type="ECO:0000256" key="1">
    <source>
        <dbReference type="SAM" id="MobiDB-lite"/>
    </source>
</evidence>
<dbReference type="Pfam" id="PF10082">
    <property type="entry name" value="BBP2_2"/>
    <property type="match status" value="1"/>
</dbReference>
<name>A0A1W2ER93_9HYPH</name>
<sequence length="632" mass="67786">MPFRPTLSLRPLSALLGAGAVVVMSATFAKAQIAESGVASNTTLRQSQSDFATGLVDPVSQREAIDRQLRALGRSRSDLSPEERIQLRRLENQSAALGSTSEAGYSSPDPTEAPDEAEDETTGGPGRRNGGFDLFAGPGGEPPANDPSGRARPVAPSRSAPGATNPLGRAASDRLPLLRGAATDLSSDNPADRYTLRRGPSEPIDPIAREPERQPAAGDVNPPLQAGVAGETLGAGSLLRTNRPALAVERILRPEASSDSPFAATGIRAGNFVLYPELSQRFGASSNLQEEPGGSSGAFSETELSLRLLSDWSRHESEINGRLTYRRNFSGEPVDRPEAALDGRLRLDIDRLSSATLRGALRYRRDDNDRPGIAFDPVTQEDSDVLSASVAAEYTREIGRLRLTGTGTIAREAYLTQGTGLPDESYTTTTATLRAGYQVSPAFQPFVEASAGRRFFDEARIGPDGIERDTVIPSLRAGVTIDIEEKLRGEVALGYAWSLPDDGRAKDTASPTLDANLTWSPQRGRDVILSTRTTFQPETTGLSATATYDASLGFLHVLNSQVDLNGALVAKLEDSSLANADEWELGGEFGFTYWLNRTLSFTGLYAYRDHGADQASETWDAHTVSLGIRLRR</sequence>
<feature type="compositionally biased region" description="Polar residues" evidence="1">
    <location>
        <begin position="95"/>
        <end position="104"/>
    </location>
</feature>
<dbReference type="EMBL" id="FWXR01000030">
    <property type="protein sequence ID" value="SMD11756.1"/>
    <property type="molecule type" value="Genomic_DNA"/>
</dbReference>
<organism evidence="3 4">
    <name type="scientific">Fulvimarina manganoxydans</name>
    <dbReference type="NCBI Taxonomy" id="937218"/>
    <lineage>
        <taxon>Bacteria</taxon>
        <taxon>Pseudomonadati</taxon>
        <taxon>Pseudomonadota</taxon>
        <taxon>Alphaproteobacteria</taxon>
        <taxon>Hyphomicrobiales</taxon>
        <taxon>Aurantimonadaceae</taxon>
        <taxon>Fulvimarina</taxon>
    </lineage>
</organism>
<feature type="region of interest" description="Disordered" evidence="1">
    <location>
        <begin position="95"/>
        <end position="222"/>
    </location>
</feature>
<proteinExistence type="predicted"/>
<feature type="compositionally biased region" description="Acidic residues" evidence="1">
    <location>
        <begin position="112"/>
        <end position="121"/>
    </location>
</feature>
<dbReference type="AlphaFoldDB" id="A0A1W2ER93"/>
<feature type="chain" id="PRO_5012981051" description="Outer membrane beta-barrel protein" evidence="2">
    <location>
        <begin position="32"/>
        <end position="632"/>
    </location>
</feature>
<dbReference type="OrthoDB" id="7398962at2"/>
<evidence type="ECO:0000256" key="2">
    <source>
        <dbReference type="SAM" id="SignalP"/>
    </source>
</evidence>
<accession>A0A1W2ER93</accession>
<evidence type="ECO:0000313" key="3">
    <source>
        <dbReference type="EMBL" id="SMD11756.1"/>
    </source>
</evidence>
<protein>
    <recommendedName>
        <fullName evidence="5">Outer membrane beta-barrel protein</fullName>
    </recommendedName>
</protein>
<evidence type="ECO:0008006" key="5">
    <source>
        <dbReference type="Google" id="ProtNLM"/>
    </source>
</evidence>
<gene>
    <name evidence="3" type="ORF">SAMN06297251_13012</name>
</gene>
<feature type="signal peptide" evidence="2">
    <location>
        <begin position="1"/>
        <end position="31"/>
    </location>
</feature>
<keyword evidence="4" id="KW-1185">Reference proteome</keyword>
<dbReference type="STRING" id="937218.SAMN06297251_13012"/>
<evidence type="ECO:0000313" key="4">
    <source>
        <dbReference type="Proteomes" id="UP000192656"/>
    </source>
</evidence>